<dbReference type="PROSITE" id="PS51186">
    <property type="entry name" value="GNAT"/>
    <property type="match status" value="1"/>
</dbReference>
<gene>
    <name evidence="4" type="ORF">GCM10009039_10110</name>
</gene>
<evidence type="ECO:0000256" key="1">
    <source>
        <dbReference type="ARBA" id="ARBA00022679"/>
    </source>
</evidence>
<reference evidence="4" key="2">
    <citation type="submission" date="2020-09" db="EMBL/GenBank/DDBJ databases">
        <authorList>
            <person name="Sun Q."/>
            <person name="Ohkuma M."/>
        </authorList>
    </citation>
    <scope>NUCLEOTIDE SEQUENCE</scope>
    <source>
        <strain evidence="4">JCM 19596</strain>
    </source>
</reference>
<accession>A0A830F9V4</accession>
<dbReference type="RefSeq" id="WP_188976469.1">
    <property type="nucleotide sequence ID" value="NZ_BMPG01000001.1"/>
</dbReference>
<dbReference type="GO" id="GO:0016747">
    <property type="term" value="F:acyltransferase activity, transferring groups other than amino-acyl groups"/>
    <property type="evidence" value="ECO:0007669"/>
    <property type="project" value="InterPro"/>
</dbReference>
<dbReference type="PANTHER" id="PTHR43877:SF2">
    <property type="entry name" value="AMINOALKYLPHOSPHONATE N-ACETYLTRANSFERASE-RELATED"/>
    <property type="match status" value="1"/>
</dbReference>
<keyword evidence="5" id="KW-1185">Reference proteome</keyword>
<evidence type="ECO:0000313" key="4">
    <source>
        <dbReference type="EMBL" id="GGL53906.1"/>
    </source>
</evidence>
<keyword evidence="2" id="KW-0012">Acyltransferase</keyword>
<dbReference type="PANTHER" id="PTHR43877">
    <property type="entry name" value="AMINOALKYLPHOSPHONATE N-ACETYLTRANSFERASE-RELATED-RELATED"/>
    <property type="match status" value="1"/>
</dbReference>
<dbReference type="SUPFAM" id="SSF55729">
    <property type="entry name" value="Acyl-CoA N-acyltransferases (Nat)"/>
    <property type="match status" value="1"/>
</dbReference>
<organism evidence="4 5">
    <name type="scientific">Halocalculus aciditolerans</name>
    <dbReference type="NCBI Taxonomy" id="1383812"/>
    <lineage>
        <taxon>Archaea</taxon>
        <taxon>Methanobacteriati</taxon>
        <taxon>Methanobacteriota</taxon>
        <taxon>Stenosarchaea group</taxon>
        <taxon>Halobacteria</taxon>
        <taxon>Halobacteriales</taxon>
        <taxon>Halobacteriaceae</taxon>
        <taxon>Halocalculus</taxon>
    </lineage>
</organism>
<dbReference type="Gene3D" id="3.40.630.30">
    <property type="match status" value="1"/>
</dbReference>
<protein>
    <submittedName>
        <fullName evidence="4">GNAT family N-acetyltransferase</fullName>
    </submittedName>
</protein>
<evidence type="ECO:0000259" key="3">
    <source>
        <dbReference type="PROSITE" id="PS51186"/>
    </source>
</evidence>
<dbReference type="CDD" id="cd04301">
    <property type="entry name" value="NAT_SF"/>
    <property type="match status" value="1"/>
</dbReference>
<dbReference type="InterPro" id="IPR050832">
    <property type="entry name" value="Bact_Acetyltransf"/>
</dbReference>
<evidence type="ECO:0000313" key="5">
    <source>
        <dbReference type="Proteomes" id="UP000607197"/>
    </source>
</evidence>
<evidence type="ECO:0000256" key="2">
    <source>
        <dbReference type="ARBA" id="ARBA00023315"/>
    </source>
</evidence>
<dbReference type="EMBL" id="BMPG01000001">
    <property type="protein sequence ID" value="GGL53906.1"/>
    <property type="molecule type" value="Genomic_DNA"/>
</dbReference>
<keyword evidence="1 4" id="KW-0808">Transferase</keyword>
<proteinExistence type="predicted"/>
<dbReference type="AlphaFoldDB" id="A0A830F9V4"/>
<sequence>MTTEATIEPATTDDLDAVLDLWVDLVADQRQHGTHLLAEPNRTTARDVVSQYIVTDNLLVARTRQIVGFVMFHVETGLYQEDATRGLIDNVYVTEPYRHDGIGSRLLDAAETRLRDDDVDTLAISVMADNDDARALYESRGYTPHRVLMERPAETDTNSTPDRE</sequence>
<name>A0A830F9V4_9EURY</name>
<dbReference type="InterPro" id="IPR016181">
    <property type="entry name" value="Acyl_CoA_acyltransferase"/>
</dbReference>
<reference evidence="4" key="1">
    <citation type="journal article" date="2014" name="Int. J. Syst. Evol. Microbiol.">
        <title>Complete genome sequence of Corynebacterium casei LMG S-19264T (=DSM 44701T), isolated from a smear-ripened cheese.</title>
        <authorList>
            <consortium name="US DOE Joint Genome Institute (JGI-PGF)"/>
            <person name="Walter F."/>
            <person name="Albersmeier A."/>
            <person name="Kalinowski J."/>
            <person name="Ruckert C."/>
        </authorList>
    </citation>
    <scope>NUCLEOTIDE SEQUENCE</scope>
    <source>
        <strain evidence="4">JCM 19596</strain>
    </source>
</reference>
<dbReference type="OrthoDB" id="38613at2157"/>
<feature type="domain" description="N-acetyltransferase" evidence="3">
    <location>
        <begin position="5"/>
        <end position="164"/>
    </location>
</feature>
<dbReference type="Proteomes" id="UP000607197">
    <property type="component" value="Unassembled WGS sequence"/>
</dbReference>
<dbReference type="Pfam" id="PF00583">
    <property type="entry name" value="Acetyltransf_1"/>
    <property type="match status" value="1"/>
</dbReference>
<dbReference type="InterPro" id="IPR000182">
    <property type="entry name" value="GNAT_dom"/>
</dbReference>
<comment type="caution">
    <text evidence="4">The sequence shown here is derived from an EMBL/GenBank/DDBJ whole genome shotgun (WGS) entry which is preliminary data.</text>
</comment>